<dbReference type="AlphaFoldDB" id="A0A7J7DIB3"/>
<evidence type="ECO:0000313" key="1">
    <source>
        <dbReference type="EMBL" id="KAF5746105.1"/>
    </source>
</evidence>
<sequence length="113" mass="12882">MAVAKRVASFFHCGSQQLLSNRRVTASRIHNILNQPSHPLIKSLHGSPQAKVLGDEVNEVKAAYAELHSEIKQFRKQRTEDYWKNAGRVFAKRFKYLILGYLVYKVGGIVKQT</sequence>
<gene>
    <name evidence="1" type="ORF">HS088_TW06G00270</name>
</gene>
<name>A0A7J7DIB3_TRIWF</name>
<protein>
    <submittedName>
        <fullName evidence="1">Uncharacterized protein</fullName>
    </submittedName>
</protein>
<dbReference type="InParanoid" id="A0A7J7DIB3"/>
<accession>A0A7J7DIB3</accession>
<evidence type="ECO:0000313" key="2">
    <source>
        <dbReference type="Proteomes" id="UP000593562"/>
    </source>
</evidence>
<reference evidence="1 2" key="1">
    <citation type="journal article" date="2020" name="Nat. Commun.">
        <title>Genome of Tripterygium wilfordii and identification of cytochrome P450 involved in triptolide biosynthesis.</title>
        <authorList>
            <person name="Tu L."/>
            <person name="Su P."/>
            <person name="Zhang Z."/>
            <person name="Gao L."/>
            <person name="Wang J."/>
            <person name="Hu T."/>
            <person name="Zhou J."/>
            <person name="Zhang Y."/>
            <person name="Zhao Y."/>
            <person name="Liu Y."/>
            <person name="Song Y."/>
            <person name="Tong Y."/>
            <person name="Lu Y."/>
            <person name="Yang J."/>
            <person name="Xu C."/>
            <person name="Jia M."/>
            <person name="Peters R.J."/>
            <person name="Huang L."/>
            <person name="Gao W."/>
        </authorList>
    </citation>
    <scope>NUCLEOTIDE SEQUENCE [LARGE SCALE GENOMIC DNA]</scope>
    <source>
        <strain evidence="2">cv. XIE 37</strain>
        <tissue evidence="1">Leaf</tissue>
    </source>
</reference>
<dbReference type="Proteomes" id="UP000593562">
    <property type="component" value="Unassembled WGS sequence"/>
</dbReference>
<comment type="caution">
    <text evidence="1">The sequence shown here is derived from an EMBL/GenBank/DDBJ whole genome shotgun (WGS) entry which is preliminary data.</text>
</comment>
<dbReference type="EMBL" id="JAAARO010000006">
    <property type="protein sequence ID" value="KAF5746105.1"/>
    <property type="molecule type" value="Genomic_DNA"/>
</dbReference>
<organism evidence="1 2">
    <name type="scientific">Tripterygium wilfordii</name>
    <name type="common">Thunder God vine</name>
    <dbReference type="NCBI Taxonomy" id="458696"/>
    <lineage>
        <taxon>Eukaryota</taxon>
        <taxon>Viridiplantae</taxon>
        <taxon>Streptophyta</taxon>
        <taxon>Embryophyta</taxon>
        <taxon>Tracheophyta</taxon>
        <taxon>Spermatophyta</taxon>
        <taxon>Magnoliopsida</taxon>
        <taxon>eudicotyledons</taxon>
        <taxon>Gunneridae</taxon>
        <taxon>Pentapetalae</taxon>
        <taxon>rosids</taxon>
        <taxon>fabids</taxon>
        <taxon>Celastrales</taxon>
        <taxon>Celastraceae</taxon>
        <taxon>Tripterygium</taxon>
    </lineage>
</organism>
<proteinExistence type="predicted"/>
<keyword evidence="2" id="KW-1185">Reference proteome</keyword>